<keyword evidence="1" id="KW-0812">Transmembrane</keyword>
<proteinExistence type="predicted"/>
<dbReference type="AlphaFoldDB" id="A0AAE3XPF6"/>
<evidence type="ECO:0000313" key="2">
    <source>
        <dbReference type="EMBL" id="MDR6239625.1"/>
    </source>
</evidence>
<feature type="transmembrane region" description="Helical" evidence="1">
    <location>
        <begin position="6"/>
        <end position="26"/>
    </location>
</feature>
<protein>
    <submittedName>
        <fullName evidence="2">Uncharacterized protein</fullName>
    </submittedName>
</protein>
<evidence type="ECO:0000313" key="3">
    <source>
        <dbReference type="Proteomes" id="UP001185092"/>
    </source>
</evidence>
<dbReference type="EMBL" id="JAVDQD010000003">
    <property type="protein sequence ID" value="MDR6239625.1"/>
    <property type="molecule type" value="Genomic_DNA"/>
</dbReference>
<keyword evidence="3" id="KW-1185">Reference proteome</keyword>
<keyword evidence="1" id="KW-0472">Membrane</keyword>
<gene>
    <name evidence="2" type="ORF">HNQ88_002673</name>
</gene>
<organism evidence="2 3">
    <name type="scientific">Aureibacter tunicatorum</name>
    <dbReference type="NCBI Taxonomy" id="866807"/>
    <lineage>
        <taxon>Bacteria</taxon>
        <taxon>Pseudomonadati</taxon>
        <taxon>Bacteroidota</taxon>
        <taxon>Cytophagia</taxon>
        <taxon>Cytophagales</taxon>
        <taxon>Persicobacteraceae</taxon>
        <taxon>Aureibacter</taxon>
    </lineage>
</organism>
<dbReference type="Proteomes" id="UP001185092">
    <property type="component" value="Unassembled WGS sequence"/>
</dbReference>
<evidence type="ECO:0000256" key="1">
    <source>
        <dbReference type="SAM" id="Phobius"/>
    </source>
</evidence>
<keyword evidence="1" id="KW-1133">Transmembrane helix</keyword>
<name>A0AAE3XPF6_9BACT</name>
<sequence>MTTTIIITAAVAASIVGTIMEFIRYYNENFS</sequence>
<comment type="caution">
    <text evidence="2">The sequence shown here is derived from an EMBL/GenBank/DDBJ whole genome shotgun (WGS) entry which is preliminary data.</text>
</comment>
<reference evidence="2" key="1">
    <citation type="submission" date="2023-07" db="EMBL/GenBank/DDBJ databases">
        <title>Genomic Encyclopedia of Type Strains, Phase IV (KMG-IV): sequencing the most valuable type-strain genomes for metagenomic binning, comparative biology and taxonomic classification.</title>
        <authorList>
            <person name="Goeker M."/>
        </authorList>
    </citation>
    <scope>NUCLEOTIDE SEQUENCE</scope>
    <source>
        <strain evidence="2">DSM 26174</strain>
    </source>
</reference>
<accession>A0AAE3XPF6</accession>